<evidence type="ECO:0000313" key="3">
    <source>
        <dbReference type="Proteomes" id="UP000501926"/>
    </source>
</evidence>
<dbReference type="AlphaFoldDB" id="A0A6G7GQC3"/>
<keyword evidence="1" id="KW-0812">Transmembrane</keyword>
<protein>
    <submittedName>
        <fullName evidence="2">Uncharacterized protein</fullName>
    </submittedName>
</protein>
<keyword evidence="1" id="KW-0472">Membrane</keyword>
<sequence length="56" mass="6531">MLSPVVVIIKDEAFFKKPKSYHIFYYSIDSTGTVIYILSLFAPTFSKNYIVTDYVR</sequence>
<organism evidence="2 3">
    <name type="scientific">Kuenenia stuttgartiensis</name>
    <dbReference type="NCBI Taxonomy" id="174633"/>
    <lineage>
        <taxon>Bacteria</taxon>
        <taxon>Pseudomonadati</taxon>
        <taxon>Planctomycetota</taxon>
        <taxon>Candidatus Brocadiia</taxon>
        <taxon>Candidatus Brocadiales</taxon>
        <taxon>Candidatus Brocadiaceae</taxon>
        <taxon>Candidatus Kuenenia</taxon>
    </lineage>
</organism>
<dbReference type="Proteomes" id="UP000501926">
    <property type="component" value="Chromosome"/>
</dbReference>
<proteinExistence type="predicted"/>
<name>A0A6G7GQC3_KUEST</name>
<evidence type="ECO:0000313" key="2">
    <source>
        <dbReference type="EMBL" id="QII11788.1"/>
    </source>
</evidence>
<evidence type="ECO:0000256" key="1">
    <source>
        <dbReference type="SAM" id="Phobius"/>
    </source>
</evidence>
<feature type="transmembrane region" description="Helical" evidence="1">
    <location>
        <begin position="23"/>
        <end position="42"/>
    </location>
</feature>
<keyword evidence="1" id="KW-1133">Transmembrane helix</keyword>
<accession>A0A6G7GQC3</accession>
<gene>
    <name evidence="2" type="ORF">KsCSTR_24090</name>
</gene>
<reference evidence="2 3" key="1">
    <citation type="submission" date="2020-02" db="EMBL/GenBank/DDBJ databases">
        <title>Newly sequenced genome of strain CSTR1 showed variability in Candidatus Kuenenia stuttgartiensis genomes.</title>
        <authorList>
            <person name="Ding C."/>
            <person name="Adrian L."/>
        </authorList>
    </citation>
    <scope>NUCLEOTIDE SEQUENCE [LARGE SCALE GENOMIC DNA]</scope>
    <source>
        <strain evidence="2 3">CSTR1</strain>
    </source>
</reference>
<dbReference type="EMBL" id="CP049055">
    <property type="protein sequence ID" value="QII11788.1"/>
    <property type="molecule type" value="Genomic_DNA"/>
</dbReference>